<sequence length="221" mass="24419">MNSRRFRPPFFTFEVALDSSRQVLSFLPFLEAVVGWSKSAKLLFRSCVYASRFCAGRDVLRSFEESDLGKSEIRVDARAGISEDFQIAGNTKLAYQLVARAEFKRREMKCREDQAQIKCSVQVSCSRAEPSTSAVIKCIQSAGGNHRSVIIGPVSPSQLGGRHSNPVVTTPMIALDFSGTTQQSASHNVAPNQITKITAELTADATSFHRVRKSRQQASWN</sequence>
<dbReference type="Proteomes" id="UP000250235">
    <property type="component" value="Unassembled WGS sequence"/>
</dbReference>
<keyword evidence="2" id="KW-1185">Reference proteome</keyword>
<dbReference type="EMBL" id="KV010027">
    <property type="protein sequence ID" value="KZV28701.1"/>
    <property type="molecule type" value="Genomic_DNA"/>
</dbReference>
<name>A0A2Z7B2W5_9LAMI</name>
<proteinExistence type="predicted"/>
<dbReference type="AlphaFoldDB" id="A0A2Z7B2W5"/>
<protein>
    <submittedName>
        <fullName evidence="1">F-box/FBD/LRR-repeat protein-like</fullName>
    </submittedName>
</protein>
<evidence type="ECO:0000313" key="1">
    <source>
        <dbReference type="EMBL" id="KZV28701.1"/>
    </source>
</evidence>
<accession>A0A2Z7B2W5</accession>
<evidence type="ECO:0000313" key="2">
    <source>
        <dbReference type="Proteomes" id="UP000250235"/>
    </source>
</evidence>
<reference evidence="1 2" key="1">
    <citation type="journal article" date="2015" name="Proc. Natl. Acad. Sci. U.S.A.">
        <title>The resurrection genome of Boea hygrometrica: A blueprint for survival of dehydration.</title>
        <authorList>
            <person name="Xiao L."/>
            <person name="Yang G."/>
            <person name="Zhang L."/>
            <person name="Yang X."/>
            <person name="Zhao S."/>
            <person name="Ji Z."/>
            <person name="Zhou Q."/>
            <person name="Hu M."/>
            <person name="Wang Y."/>
            <person name="Chen M."/>
            <person name="Xu Y."/>
            <person name="Jin H."/>
            <person name="Xiao X."/>
            <person name="Hu G."/>
            <person name="Bao F."/>
            <person name="Hu Y."/>
            <person name="Wan P."/>
            <person name="Li L."/>
            <person name="Deng X."/>
            <person name="Kuang T."/>
            <person name="Xiang C."/>
            <person name="Zhu J.K."/>
            <person name="Oliver M.J."/>
            <person name="He Y."/>
        </authorList>
    </citation>
    <scope>NUCLEOTIDE SEQUENCE [LARGE SCALE GENOMIC DNA]</scope>
    <source>
        <strain evidence="2">cv. XS01</strain>
    </source>
</reference>
<organism evidence="1 2">
    <name type="scientific">Dorcoceras hygrometricum</name>
    <dbReference type="NCBI Taxonomy" id="472368"/>
    <lineage>
        <taxon>Eukaryota</taxon>
        <taxon>Viridiplantae</taxon>
        <taxon>Streptophyta</taxon>
        <taxon>Embryophyta</taxon>
        <taxon>Tracheophyta</taxon>
        <taxon>Spermatophyta</taxon>
        <taxon>Magnoliopsida</taxon>
        <taxon>eudicotyledons</taxon>
        <taxon>Gunneridae</taxon>
        <taxon>Pentapetalae</taxon>
        <taxon>asterids</taxon>
        <taxon>lamiids</taxon>
        <taxon>Lamiales</taxon>
        <taxon>Gesneriaceae</taxon>
        <taxon>Didymocarpoideae</taxon>
        <taxon>Trichosporeae</taxon>
        <taxon>Loxocarpinae</taxon>
        <taxon>Dorcoceras</taxon>
    </lineage>
</organism>
<gene>
    <name evidence="1" type="ORF">F511_30468</name>
</gene>